<reference evidence="1" key="1">
    <citation type="submission" date="2020-09" db="EMBL/GenBank/DDBJ databases">
        <title>Genome-Enabled Discovery of Anthraquinone Biosynthesis in Senna tora.</title>
        <authorList>
            <person name="Kang S.-H."/>
            <person name="Pandey R.P."/>
            <person name="Lee C.-M."/>
            <person name="Sim J.-S."/>
            <person name="Jeong J.-T."/>
            <person name="Choi B.-S."/>
            <person name="Jung M."/>
            <person name="Ginzburg D."/>
            <person name="Zhao K."/>
            <person name="Won S.Y."/>
            <person name="Oh T.-J."/>
            <person name="Yu Y."/>
            <person name="Kim N.-H."/>
            <person name="Lee O.R."/>
            <person name="Lee T.-H."/>
            <person name="Bashyal P."/>
            <person name="Kim T.-S."/>
            <person name="Lee W.-H."/>
            <person name="Kawkins C."/>
            <person name="Kim C.-K."/>
            <person name="Kim J.S."/>
            <person name="Ahn B.O."/>
            <person name="Rhee S.Y."/>
            <person name="Sohng J.K."/>
        </authorList>
    </citation>
    <scope>NUCLEOTIDE SEQUENCE</scope>
    <source>
        <tissue evidence="1">Leaf</tissue>
    </source>
</reference>
<dbReference type="PANTHER" id="PTHR28141">
    <property type="entry name" value="2',3'-CYCLIC-NUCLEOTIDE 3'-PHOSPHODIESTERASE"/>
    <property type="match status" value="1"/>
</dbReference>
<protein>
    <submittedName>
        <fullName evidence="1">Cyclic phosphodiesterase-like</fullName>
    </submittedName>
</protein>
<dbReference type="EMBL" id="JAAIUW010000002">
    <property type="protein sequence ID" value="KAF7840380.1"/>
    <property type="molecule type" value="Genomic_DNA"/>
</dbReference>
<evidence type="ECO:0000313" key="1">
    <source>
        <dbReference type="EMBL" id="KAF7840380.1"/>
    </source>
</evidence>
<proteinExistence type="predicted"/>
<keyword evidence="2" id="KW-1185">Reference proteome</keyword>
<evidence type="ECO:0000313" key="2">
    <source>
        <dbReference type="Proteomes" id="UP000634136"/>
    </source>
</evidence>
<dbReference type="FunFam" id="3.90.1140.10:FF:000007">
    <property type="entry name" value="Cyclic phosphodiesterase"/>
    <property type="match status" value="1"/>
</dbReference>
<gene>
    <name evidence="1" type="ORF">G2W53_002678</name>
</gene>
<dbReference type="Gene3D" id="3.90.1140.10">
    <property type="entry name" value="Cyclic phosphodiesterase"/>
    <property type="match status" value="1"/>
</dbReference>
<organism evidence="1 2">
    <name type="scientific">Senna tora</name>
    <dbReference type="NCBI Taxonomy" id="362788"/>
    <lineage>
        <taxon>Eukaryota</taxon>
        <taxon>Viridiplantae</taxon>
        <taxon>Streptophyta</taxon>
        <taxon>Embryophyta</taxon>
        <taxon>Tracheophyta</taxon>
        <taxon>Spermatophyta</taxon>
        <taxon>Magnoliopsida</taxon>
        <taxon>eudicotyledons</taxon>
        <taxon>Gunneridae</taxon>
        <taxon>Pentapetalae</taxon>
        <taxon>rosids</taxon>
        <taxon>fabids</taxon>
        <taxon>Fabales</taxon>
        <taxon>Fabaceae</taxon>
        <taxon>Caesalpinioideae</taxon>
        <taxon>Cassia clade</taxon>
        <taxon>Senna</taxon>
    </lineage>
</organism>
<comment type="caution">
    <text evidence="1">The sequence shown here is derived from an EMBL/GenBank/DDBJ whole genome shotgun (WGS) entry which is preliminary data.</text>
</comment>
<dbReference type="Proteomes" id="UP000634136">
    <property type="component" value="Unassembled WGS sequence"/>
</dbReference>
<accession>A0A834X960</accession>
<sequence length="335" mass="37825">MAFPNQPISDSTPIEDPDDYYVPCCIPQAYTSNSPYPTRRPILDDFMKALANPHTHIIGVIGSKDEIEDRFIPKVRRRIERDKVFDVVLTVTISKKPDLNKIQDEIAGQLGFNFNKKSKGERACEVLGRIKQEKNILVILLDVYKALDFEAIPHPESTKHVYSVWAVPPEEVGVRMKKLMSGLRSEFGGPEFEPHITVVGAISLTADDALNKFRSACEGLKAYDATVDRVATGTFFYQCVYLLIHPTTEVVETSDHCISHFGYMRSSPYMPHLSLLYADLSDEEKKKAEERANSLDDSLSGLSFKINRLALYKTDTEDKTLKSWEKIAECTLTPN</sequence>
<dbReference type="PANTHER" id="PTHR28141:SF1">
    <property type="entry name" value="2',3'-CYCLIC-NUCLEOTIDE 3'-PHOSPHODIESTERASE"/>
    <property type="match status" value="1"/>
</dbReference>
<dbReference type="InterPro" id="IPR012386">
    <property type="entry name" value="Cyclic-nucl_3Pdiesterase"/>
</dbReference>
<dbReference type="Pfam" id="PF07823">
    <property type="entry name" value="CPDase"/>
    <property type="match status" value="1"/>
</dbReference>
<dbReference type="InterPro" id="IPR009097">
    <property type="entry name" value="Cyclic_Pdiesterase"/>
</dbReference>
<dbReference type="GO" id="GO:0004113">
    <property type="term" value="F:2',3'-cyclic-nucleotide 3'-phosphodiesterase activity"/>
    <property type="evidence" value="ECO:0007669"/>
    <property type="project" value="TreeGrafter"/>
</dbReference>
<dbReference type="AlphaFoldDB" id="A0A834X960"/>
<dbReference type="OrthoDB" id="514292at2759"/>
<dbReference type="SUPFAM" id="SSF55144">
    <property type="entry name" value="LigT-like"/>
    <property type="match status" value="1"/>
</dbReference>
<dbReference type="GO" id="GO:0009187">
    <property type="term" value="P:cyclic nucleotide metabolic process"/>
    <property type="evidence" value="ECO:0007669"/>
    <property type="project" value="TreeGrafter"/>
</dbReference>
<name>A0A834X960_9FABA</name>